<evidence type="ECO:0000313" key="3">
    <source>
        <dbReference type="Proteomes" id="UP000318431"/>
    </source>
</evidence>
<feature type="compositionally biased region" description="Basic and acidic residues" evidence="1">
    <location>
        <begin position="69"/>
        <end position="89"/>
    </location>
</feature>
<feature type="compositionally biased region" description="Basic and acidic residues" evidence="1">
    <location>
        <begin position="131"/>
        <end position="141"/>
    </location>
</feature>
<protein>
    <recommendedName>
        <fullName evidence="4">DUF4124 domain-containing protein</fullName>
    </recommendedName>
</protein>
<evidence type="ECO:0000256" key="1">
    <source>
        <dbReference type="SAM" id="MobiDB-lite"/>
    </source>
</evidence>
<comment type="caution">
    <text evidence="2">The sequence shown here is derived from an EMBL/GenBank/DDBJ whole genome shotgun (WGS) entry which is preliminary data.</text>
</comment>
<reference evidence="2 3" key="1">
    <citation type="journal article" date="2015" name="Stand. Genomic Sci.">
        <title>Genomic Encyclopedia of Bacterial and Archaeal Type Strains, Phase III: the genomes of soil and plant-associated and newly described type strains.</title>
        <authorList>
            <person name="Whitman W.B."/>
            <person name="Woyke T."/>
            <person name="Klenk H.P."/>
            <person name="Zhou Y."/>
            <person name="Lilburn T.G."/>
            <person name="Beck B.J."/>
            <person name="De Vos P."/>
            <person name="Vandamme P."/>
            <person name="Eisen J.A."/>
            <person name="Garrity G."/>
            <person name="Hugenholtz P."/>
            <person name="Kyrpides N.C."/>
        </authorList>
    </citation>
    <scope>NUCLEOTIDE SEQUENCE [LARGE SCALE GENOMIC DNA]</scope>
    <source>
        <strain evidence="2 3">CGMCC 1.10822</strain>
    </source>
</reference>
<gene>
    <name evidence="2" type="ORF">IP91_00405</name>
</gene>
<keyword evidence="3" id="KW-1185">Reference proteome</keyword>
<evidence type="ECO:0000313" key="2">
    <source>
        <dbReference type="EMBL" id="TWI69337.1"/>
    </source>
</evidence>
<proteinExistence type="predicted"/>
<dbReference type="EMBL" id="VLLB01000001">
    <property type="protein sequence ID" value="TWI69337.1"/>
    <property type="molecule type" value="Genomic_DNA"/>
</dbReference>
<dbReference type="Proteomes" id="UP000318431">
    <property type="component" value="Unassembled WGS sequence"/>
</dbReference>
<accession>A0A562RJU9</accession>
<feature type="compositionally biased region" description="Basic and acidic residues" evidence="1">
    <location>
        <begin position="98"/>
        <end position="116"/>
    </location>
</feature>
<sequence>MNRLPFLVAASFALPVHAQIYKCALEGKPVTYSEAPCERGRETVLASPAAPAPDRVAMGELKRLQAESKKLEKQRLAQDARQDREDAARQRMAAQKRQRCDKLKLAQKWAEDDARRASPQAAEAARLRARRAGERHDVECA</sequence>
<organism evidence="2 3">
    <name type="scientific">Pseudoduganella lurida</name>
    <dbReference type="NCBI Taxonomy" id="1036180"/>
    <lineage>
        <taxon>Bacteria</taxon>
        <taxon>Pseudomonadati</taxon>
        <taxon>Pseudomonadota</taxon>
        <taxon>Betaproteobacteria</taxon>
        <taxon>Burkholderiales</taxon>
        <taxon>Oxalobacteraceae</taxon>
        <taxon>Telluria group</taxon>
        <taxon>Pseudoduganella</taxon>
    </lineage>
</organism>
<feature type="region of interest" description="Disordered" evidence="1">
    <location>
        <begin position="69"/>
        <end position="141"/>
    </location>
</feature>
<dbReference type="RefSeq" id="WP_145647103.1">
    <property type="nucleotide sequence ID" value="NZ_VLLB01000001.1"/>
</dbReference>
<dbReference type="OrthoDB" id="8759931at2"/>
<evidence type="ECO:0008006" key="4">
    <source>
        <dbReference type="Google" id="ProtNLM"/>
    </source>
</evidence>
<name>A0A562RJU9_9BURK</name>
<dbReference type="AlphaFoldDB" id="A0A562RJU9"/>